<dbReference type="Proteomes" id="UP000679848">
    <property type="component" value="Chromosome"/>
</dbReference>
<evidence type="ECO:0000313" key="1">
    <source>
        <dbReference type="EMBL" id="BCK83201.1"/>
    </source>
</evidence>
<sequence length="123" mass="14774">MDGFFSEQPCYRIEILEWINEEDITDEWRYIWKHDPPEPVYEVMMGGFVESLNLAFVYESIYTRSEYEQIRQSGFDYQPLLWRTHILTDCPDDDANYEKDENAGTGVAAKRLSKFTLFPRLWR</sequence>
<dbReference type="AlphaFoldDB" id="A0A810QC76"/>
<reference evidence="1" key="1">
    <citation type="submission" date="2020-09" db="EMBL/GenBank/DDBJ databases">
        <title>New species isolated from human feces.</title>
        <authorList>
            <person name="Kitahara M."/>
            <person name="Shigeno Y."/>
            <person name="Shime M."/>
            <person name="Matsumoto Y."/>
            <person name="Nakamura S."/>
            <person name="Motooka D."/>
            <person name="Fukuoka S."/>
            <person name="Nishikawa H."/>
            <person name="Benno Y."/>
        </authorList>
    </citation>
    <scope>NUCLEOTIDE SEQUENCE</scope>
    <source>
        <strain evidence="1">MM59</strain>
    </source>
</reference>
<dbReference type="RefSeq" id="WP_050624304.1">
    <property type="nucleotide sequence ID" value="NZ_AP023420.1"/>
</dbReference>
<protein>
    <submittedName>
        <fullName evidence="1">Uncharacterized protein</fullName>
    </submittedName>
</protein>
<evidence type="ECO:0000313" key="2">
    <source>
        <dbReference type="Proteomes" id="UP000679848"/>
    </source>
</evidence>
<keyword evidence="2" id="KW-1185">Reference proteome</keyword>
<dbReference type="EMBL" id="AP023420">
    <property type="protein sequence ID" value="BCK83201.1"/>
    <property type="molecule type" value="Genomic_DNA"/>
</dbReference>
<proteinExistence type="predicted"/>
<dbReference type="GeneID" id="78198946"/>
<accession>A0A810QC76</accession>
<gene>
    <name evidence="1" type="ORF">MM59RIKEN_05200</name>
</gene>
<organism evidence="1 2">
    <name type="scientific">Pusillibacter faecalis</name>
    <dbReference type="NCBI Taxonomy" id="2714358"/>
    <lineage>
        <taxon>Bacteria</taxon>
        <taxon>Bacillati</taxon>
        <taxon>Bacillota</taxon>
        <taxon>Clostridia</taxon>
        <taxon>Eubacteriales</taxon>
        <taxon>Oscillospiraceae</taxon>
        <taxon>Pusillibacter</taxon>
    </lineage>
</organism>
<dbReference type="KEGG" id="pfaa:MM59RIKEN_05200"/>
<name>A0A810QC76_9FIRM</name>